<protein>
    <submittedName>
        <fullName evidence="3">Uncharacterized protein</fullName>
    </submittedName>
</protein>
<gene>
    <name evidence="3" type="ORF">PMG11_04934</name>
</gene>
<proteinExistence type="predicted"/>
<evidence type="ECO:0000313" key="4">
    <source>
        <dbReference type="Proteomes" id="UP000042958"/>
    </source>
</evidence>
<feature type="region of interest" description="Disordered" evidence="1">
    <location>
        <begin position="298"/>
        <end position="322"/>
    </location>
</feature>
<evidence type="ECO:0000256" key="2">
    <source>
        <dbReference type="SAM" id="Phobius"/>
    </source>
</evidence>
<evidence type="ECO:0000256" key="1">
    <source>
        <dbReference type="SAM" id="MobiDB-lite"/>
    </source>
</evidence>
<keyword evidence="2" id="KW-0812">Transmembrane</keyword>
<accession>A0A0F7VIP0</accession>
<feature type="transmembrane region" description="Helical" evidence="2">
    <location>
        <begin position="38"/>
        <end position="60"/>
    </location>
</feature>
<dbReference type="OrthoDB" id="5346728at2759"/>
<reference evidence="4" key="1">
    <citation type="journal article" date="2015" name="Genome Announc.">
        <title>Draft genome sequence of the fungus Penicillium brasilianum MG11.</title>
        <authorList>
            <person name="Horn F."/>
            <person name="Linde J."/>
            <person name="Mattern D.J."/>
            <person name="Walther G."/>
            <person name="Guthke R."/>
            <person name="Brakhage A.A."/>
            <person name="Valiante V."/>
        </authorList>
    </citation>
    <scope>NUCLEOTIDE SEQUENCE [LARGE SCALE GENOMIC DNA]</scope>
    <source>
        <strain evidence="4">MG11</strain>
    </source>
</reference>
<keyword evidence="4" id="KW-1185">Reference proteome</keyword>
<sequence>MAPVYPRQYHSFSPSTPGYGKETPGTPVPVNTFIDPTIFVELFTGTVGIFIFAVLFWKLGKFFRSLTRHRVLCTGKLTTTRYARTWYGWVPLERHERNKAFIRKTFRYVREWLSWESPRTDYQWVWWDPGLEAIAARRAKRKRVKLLPECLKSYEELPAAHIPYPRSSIECRGALGGIHDAEPSQPIRLGPEWGDIVEPLPRISFNEHRLENSAVSSGSLEMFTPRSRAHTRSTDDRAEGGLLVDGRVIGQLLTLPTNVHSVPFSANNRPAPRKTASWADENTSRVQRLSRLSFVRNSSDVAGPSSGSSVHQSLQRSLEVSRPRFSRGDIVSRKYRAWSAQMQAKATGLAQPHLRDSSGPPGTPLTALLAGYLSEQSAFDTSLEASGRVSMGANPSFAKIPLTSSHESLHRGKRGILAGSLDIDSKYAFNTAAAKSRPSKKPILFSAHTSNQLWQSWQDTDTVSLHKTSLQATYGHSVMARARTRARAKARNRYATLPDCTYGCDGVSEDEQTPIAKLSDWEVRLIDHLNRKLGWIYNEMTPGQKPYHFALLANHWLNRETWLVIDPISRVPIHRRRQWGDPRFSPTDAENEPVPGLKYPVTARKRAQIPRIDSWRAVVNEQRRVSGNGIAIPTIDLYEDSAEEPPDGHIDPACWILPKPPQGVEMSTRQKNAWYEGGAGWQEKLGDWQQVRRGYRLAKFAHEGRANRNRAKELVSQISKMLPYNVAQTAS</sequence>
<keyword evidence="2" id="KW-0472">Membrane</keyword>
<dbReference type="AlphaFoldDB" id="A0A0F7VIP0"/>
<feature type="compositionally biased region" description="Low complexity" evidence="1">
    <location>
        <begin position="298"/>
        <end position="310"/>
    </location>
</feature>
<keyword evidence="2" id="KW-1133">Transmembrane helix</keyword>
<name>A0A0F7VIP0_PENBI</name>
<evidence type="ECO:0000313" key="3">
    <source>
        <dbReference type="EMBL" id="CEO60300.1"/>
    </source>
</evidence>
<organism evidence="3 4">
    <name type="scientific">Penicillium brasilianum</name>
    <dbReference type="NCBI Taxonomy" id="104259"/>
    <lineage>
        <taxon>Eukaryota</taxon>
        <taxon>Fungi</taxon>
        <taxon>Dikarya</taxon>
        <taxon>Ascomycota</taxon>
        <taxon>Pezizomycotina</taxon>
        <taxon>Eurotiomycetes</taxon>
        <taxon>Eurotiomycetidae</taxon>
        <taxon>Eurotiales</taxon>
        <taxon>Aspergillaceae</taxon>
        <taxon>Penicillium</taxon>
    </lineage>
</organism>
<dbReference type="Proteomes" id="UP000042958">
    <property type="component" value="Unassembled WGS sequence"/>
</dbReference>
<dbReference type="EMBL" id="CDHK01000004">
    <property type="protein sequence ID" value="CEO60300.1"/>
    <property type="molecule type" value="Genomic_DNA"/>
</dbReference>
<dbReference type="STRING" id="104259.A0A0F7VIP0"/>
<feature type="region of interest" description="Disordered" evidence="1">
    <location>
        <begin position="264"/>
        <end position="283"/>
    </location>
</feature>